<evidence type="ECO:0000256" key="3">
    <source>
        <dbReference type="ARBA" id="ARBA00023163"/>
    </source>
</evidence>
<dbReference type="SMART" id="SM00342">
    <property type="entry name" value="HTH_ARAC"/>
    <property type="match status" value="1"/>
</dbReference>
<dbReference type="InterPro" id="IPR018060">
    <property type="entry name" value="HTH_AraC"/>
</dbReference>
<dbReference type="Pfam" id="PF12625">
    <property type="entry name" value="Arabinose_bd"/>
    <property type="match status" value="1"/>
</dbReference>
<dbReference type="InterPro" id="IPR032687">
    <property type="entry name" value="AraC-type_N"/>
</dbReference>
<feature type="domain" description="HTH araC/xylS-type" evidence="5">
    <location>
        <begin position="272"/>
        <end position="358"/>
    </location>
</feature>
<evidence type="ECO:0000256" key="2">
    <source>
        <dbReference type="ARBA" id="ARBA00023125"/>
    </source>
</evidence>
<reference evidence="7" key="1">
    <citation type="journal article" date="2019" name="Int. J. Syst. Evol. Microbiol.">
        <title>The Global Catalogue of Microorganisms (GCM) 10K type strain sequencing project: providing services to taxonomists for standard genome sequencing and annotation.</title>
        <authorList>
            <consortium name="The Broad Institute Genomics Platform"/>
            <consortium name="The Broad Institute Genome Sequencing Center for Infectious Disease"/>
            <person name="Wu L."/>
            <person name="Ma J."/>
        </authorList>
    </citation>
    <scope>NUCLEOTIDE SEQUENCE [LARGE SCALE GENOMIC DNA]</scope>
    <source>
        <strain evidence="7">JCM 31202</strain>
    </source>
</reference>
<organism evidence="6 7">
    <name type="scientific">Actinomadura sediminis</name>
    <dbReference type="NCBI Taxonomy" id="1038904"/>
    <lineage>
        <taxon>Bacteria</taxon>
        <taxon>Bacillati</taxon>
        <taxon>Actinomycetota</taxon>
        <taxon>Actinomycetes</taxon>
        <taxon>Streptosporangiales</taxon>
        <taxon>Thermomonosporaceae</taxon>
        <taxon>Actinomadura</taxon>
    </lineage>
</organism>
<dbReference type="RefSeq" id="WP_378299127.1">
    <property type="nucleotide sequence ID" value="NZ_JBHTJA010000027.1"/>
</dbReference>
<accession>A0ABW3ET11</accession>
<dbReference type="SUPFAM" id="SSF46689">
    <property type="entry name" value="Homeodomain-like"/>
    <property type="match status" value="1"/>
</dbReference>
<feature type="compositionally biased region" description="Low complexity" evidence="4">
    <location>
        <begin position="7"/>
        <end position="34"/>
    </location>
</feature>
<dbReference type="PROSITE" id="PS01124">
    <property type="entry name" value="HTH_ARAC_FAMILY_2"/>
    <property type="match status" value="1"/>
</dbReference>
<evidence type="ECO:0000256" key="4">
    <source>
        <dbReference type="SAM" id="MobiDB-lite"/>
    </source>
</evidence>
<dbReference type="PANTHER" id="PTHR47894:SF1">
    <property type="entry name" value="HTH-TYPE TRANSCRIPTIONAL REGULATOR VQSM"/>
    <property type="match status" value="1"/>
</dbReference>
<evidence type="ECO:0000259" key="5">
    <source>
        <dbReference type="PROSITE" id="PS01124"/>
    </source>
</evidence>
<feature type="region of interest" description="Disordered" evidence="4">
    <location>
        <begin position="1"/>
        <end position="40"/>
    </location>
</feature>
<protein>
    <submittedName>
        <fullName evidence="6">AraC family transcriptional regulator ligand-binding domain-containing protein</fullName>
    </submittedName>
</protein>
<dbReference type="Gene3D" id="1.10.10.60">
    <property type="entry name" value="Homeodomain-like"/>
    <property type="match status" value="1"/>
</dbReference>
<dbReference type="EMBL" id="JBHTJA010000027">
    <property type="protein sequence ID" value="MFD0901891.1"/>
    <property type="molecule type" value="Genomic_DNA"/>
</dbReference>
<evidence type="ECO:0000313" key="6">
    <source>
        <dbReference type="EMBL" id="MFD0901891.1"/>
    </source>
</evidence>
<dbReference type="PANTHER" id="PTHR47894">
    <property type="entry name" value="HTH-TYPE TRANSCRIPTIONAL REGULATOR GADX"/>
    <property type="match status" value="1"/>
</dbReference>
<name>A0ABW3ET11_9ACTN</name>
<dbReference type="InterPro" id="IPR009057">
    <property type="entry name" value="Homeodomain-like_sf"/>
</dbReference>
<keyword evidence="3" id="KW-0804">Transcription</keyword>
<keyword evidence="7" id="KW-1185">Reference proteome</keyword>
<evidence type="ECO:0000313" key="7">
    <source>
        <dbReference type="Proteomes" id="UP001596972"/>
    </source>
</evidence>
<proteinExistence type="predicted"/>
<evidence type="ECO:0000256" key="1">
    <source>
        <dbReference type="ARBA" id="ARBA00023015"/>
    </source>
</evidence>
<comment type="caution">
    <text evidence="6">The sequence shown here is derived from an EMBL/GenBank/DDBJ whole genome shotgun (WGS) entry which is preliminary data.</text>
</comment>
<keyword evidence="1" id="KW-0805">Transcription regulation</keyword>
<dbReference type="Proteomes" id="UP001596972">
    <property type="component" value="Unassembled WGS sequence"/>
</dbReference>
<gene>
    <name evidence="6" type="ORF">ACFQ11_15935</name>
</gene>
<dbReference type="Pfam" id="PF12833">
    <property type="entry name" value="HTH_18"/>
    <property type="match status" value="1"/>
</dbReference>
<keyword evidence="2" id="KW-0238">DNA-binding</keyword>
<sequence>MTEFSDGRAAPGGSASGARSGDGPPAGLGSAAPPRLEGTVSTQMARFLAREVRRTGGSPGEVARLPDLRTDVLSDDLSRVPTGSANAMWRYLVSKNPGIRDGALVVDIPPPGGFGLWDYMLTSGPTLMESVRCTARHMGVLLDPALETLEGVEDGELFTISHSTCPYEPDVSAAVEVFALVVLLRRCREATGTPLVPVRVELRQKAPRSRAALLELFGTSHVDFSAAATSLTFLARDARRPLPKAQPGLLEMLCEHAAMTLGAARPVGDWYDLFRLALHSCFEQDSLSLETVAQHMTVSPRTLQRRLAERGSTWRGEVETARQEKALTLLQDGRLPMSSIARRVGYSDVRALRRAVRRWQSRPTGSFGNGAERT</sequence>